<reference evidence="2" key="1">
    <citation type="submission" date="2021-03" db="EMBL/GenBank/DDBJ databases">
        <authorList>
            <person name="Li Z."/>
            <person name="Yang C."/>
        </authorList>
    </citation>
    <scope>NUCLEOTIDE SEQUENCE</scope>
    <source>
        <strain evidence="2">Dzin_1.0</strain>
        <tissue evidence="2">Leaf</tissue>
    </source>
</reference>
<reference evidence="2" key="2">
    <citation type="journal article" date="2022" name="Hortic Res">
        <title>The genome of Dioscorea zingiberensis sheds light on the biosynthesis, origin and evolution of the medicinally important diosgenin saponins.</title>
        <authorList>
            <person name="Li Y."/>
            <person name="Tan C."/>
            <person name="Li Z."/>
            <person name="Guo J."/>
            <person name="Li S."/>
            <person name="Chen X."/>
            <person name="Wang C."/>
            <person name="Dai X."/>
            <person name="Yang H."/>
            <person name="Song W."/>
            <person name="Hou L."/>
            <person name="Xu J."/>
            <person name="Tong Z."/>
            <person name="Xu A."/>
            <person name="Yuan X."/>
            <person name="Wang W."/>
            <person name="Yang Q."/>
            <person name="Chen L."/>
            <person name="Sun Z."/>
            <person name="Wang K."/>
            <person name="Pan B."/>
            <person name="Chen J."/>
            <person name="Bao Y."/>
            <person name="Liu F."/>
            <person name="Qi X."/>
            <person name="Gang D.R."/>
            <person name="Wen J."/>
            <person name="Li J."/>
        </authorList>
    </citation>
    <scope>NUCLEOTIDE SEQUENCE</scope>
    <source>
        <strain evidence="2">Dzin_1.0</strain>
    </source>
</reference>
<proteinExistence type="predicted"/>
<accession>A0A9D5CCN0</accession>
<protein>
    <submittedName>
        <fullName evidence="2">Uncharacterized protein</fullName>
    </submittedName>
</protein>
<feature type="region of interest" description="Disordered" evidence="1">
    <location>
        <begin position="1"/>
        <end position="26"/>
    </location>
</feature>
<comment type="caution">
    <text evidence="2">The sequence shown here is derived from an EMBL/GenBank/DDBJ whole genome shotgun (WGS) entry which is preliminary data.</text>
</comment>
<evidence type="ECO:0000313" key="3">
    <source>
        <dbReference type="Proteomes" id="UP001085076"/>
    </source>
</evidence>
<dbReference type="Proteomes" id="UP001085076">
    <property type="component" value="Miscellaneous, Linkage group lg05"/>
</dbReference>
<dbReference type="AlphaFoldDB" id="A0A9D5CCN0"/>
<keyword evidence="3" id="KW-1185">Reference proteome</keyword>
<dbReference type="EMBL" id="JAGGNH010000005">
    <property type="protein sequence ID" value="KAJ0970691.1"/>
    <property type="molecule type" value="Genomic_DNA"/>
</dbReference>
<organism evidence="2 3">
    <name type="scientific">Dioscorea zingiberensis</name>
    <dbReference type="NCBI Taxonomy" id="325984"/>
    <lineage>
        <taxon>Eukaryota</taxon>
        <taxon>Viridiplantae</taxon>
        <taxon>Streptophyta</taxon>
        <taxon>Embryophyta</taxon>
        <taxon>Tracheophyta</taxon>
        <taxon>Spermatophyta</taxon>
        <taxon>Magnoliopsida</taxon>
        <taxon>Liliopsida</taxon>
        <taxon>Dioscoreales</taxon>
        <taxon>Dioscoreaceae</taxon>
        <taxon>Dioscorea</taxon>
    </lineage>
</organism>
<name>A0A9D5CCN0_9LILI</name>
<sequence length="74" mass="8402">MDPIGSGSIATEKKRERGSGRPADLGIGDWEQWEALDRAPETLELALDLELLLWFLRRGRFVGTRERDTLLFSS</sequence>
<gene>
    <name evidence="2" type="ORF">J5N97_018650</name>
</gene>
<evidence type="ECO:0000313" key="2">
    <source>
        <dbReference type="EMBL" id="KAJ0970691.1"/>
    </source>
</evidence>
<evidence type="ECO:0000256" key="1">
    <source>
        <dbReference type="SAM" id="MobiDB-lite"/>
    </source>
</evidence>